<dbReference type="InterPro" id="IPR002154">
    <property type="entry name" value="Neuregulin_C"/>
</dbReference>
<name>A0AAV6PL32_SOLSE</name>
<accession>A0AAV6PL32</accession>
<dbReference type="GO" id="GO:0005886">
    <property type="term" value="C:plasma membrane"/>
    <property type="evidence" value="ECO:0007669"/>
    <property type="project" value="TreeGrafter"/>
</dbReference>
<organism evidence="3 4">
    <name type="scientific">Solea senegalensis</name>
    <name type="common">Senegalese sole</name>
    <dbReference type="NCBI Taxonomy" id="28829"/>
    <lineage>
        <taxon>Eukaryota</taxon>
        <taxon>Metazoa</taxon>
        <taxon>Chordata</taxon>
        <taxon>Craniata</taxon>
        <taxon>Vertebrata</taxon>
        <taxon>Euteleostomi</taxon>
        <taxon>Actinopterygii</taxon>
        <taxon>Neopterygii</taxon>
        <taxon>Teleostei</taxon>
        <taxon>Neoteleostei</taxon>
        <taxon>Acanthomorphata</taxon>
        <taxon>Carangaria</taxon>
        <taxon>Pleuronectiformes</taxon>
        <taxon>Pleuronectoidei</taxon>
        <taxon>Soleidae</taxon>
        <taxon>Solea</taxon>
    </lineage>
</organism>
<dbReference type="InterPro" id="IPR001611">
    <property type="entry name" value="Leu-rich_rpt"/>
</dbReference>
<sequence>MIVAKTTRVPQPLGNLNHINSVRVSDDSTVPLALSPSGEEERPLLLSNTRQSHKSRDEQKRNSAHYNHGHMVHSLPPSPLFAMEHVDFEFMIANGGGMMEEPREVVNKEFYKTVNNTNINGNKWKRTKEHSLAAFNLLWCDATRCMAMFVLVQQHVRHTFVGCVNIEGKLASRMSVATCNCSSCITCETDTKIELRNDCDWDVHSVSTQEVWLTGTRLSSLPQDAFTNLPSISHIYISDDVSLRYLERHSFHNLSSVTHMEIVENAFIQESEHTGVVDPLLHSSIQVDQFLHRNVDLEQIHEFATAVLEWTSQRPGMFLHLQSAELTFPSHCCGLTMLKRWRGLPEAVICNLTRASLGKLQELSAVTAVQVLRSPRRDELELPEATRSSPSPASSWVTWLALLPLRYRLADGKWLQPRGDVIGVCYCAHADWLAAVRDLGAAAAGRHEQLPQGVRHQHGQTHGAFQQPLMTVTDSKVLLVLFYPLNSCAHPFLYVILTKAFHRDILMLLSRLGLYQWQTHLY</sequence>
<reference evidence="3 4" key="1">
    <citation type="journal article" date="2021" name="Sci. Rep.">
        <title>Chromosome anchoring in Senegalese sole (Solea senegalensis) reveals sex-associated markers and genome rearrangements in flatfish.</title>
        <authorList>
            <person name="Guerrero-Cozar I."/>
            <person name="Gomez-Garrido J."/>
            <person name="Berbel C."/>
            <person name="Martinez-Blanch J.F."/>
            <person name="Alioto T."/>
            <person name="Claros M.G."/>
            <person name="Gagnaire P.A."/>
            <person name="Manchado M."/>
        </authorList>
    </citation>
    <scope>NUCLEOTIDE SEQUENCE [LARGE SCALE GENOMIC DNA]</scope>
    <source>
        <strain evidence="3">Sse05_10M</strain>
    </source>
</reference>
<feature type="region of interest" description="Disordered" evidence="1">
    <location>
        <begin position="30"/>
        <end position="62"/>
    </location>
</feature>
<evidence type="ECO:0000313" key="3">
    <source>
        <dbReference type="EMBL" id="KAG7470478.1"/>
    </source>
</evidence>
<dbReference type="GO" id="GO:0004996">
    <property type="term" value="F:thyroid-stimulating hormone receptor activity"/>
    <property type="evidence" value="ECO:0007669"/>
    <property type="project" value="TreeGrafter"/>
</dbReference>
<feature type="region of interest" description="Disordered" evidence="1">
    <location>
        <begin position="1"/>
        <end position="20"/>
    </location>
</feature>
<dbReference type="GO" id="GO:0008528">
    <property type="term" value="F:G protein-coupled peptide receptor activity"/>
    <property type="evidence" value="ECO:0007669"/>
    <property type="project" value="TreeGrafter"/>
</dbReference>
<proteinExistence type="predicted"/>
<evidence type="ECO:0000259" key="2">
    <source>
        <dbReference type="Pfam" id="PF02158"/>
    </source>
</evidence>
<feature type="domain" description="Neuregulin C-terminal" evidence="2">
    <location>
        <begin position="28"/>
        <end position="122"/>
    </location>
</feature>
<dbReference type="GO" id="GO:0009755">
    <property type="term" value="P:hormone-mediated signaling pathway"/>
    <property type="evidence" value="ECO:0007669"/>
    <property type="project" value="TreeGrafter"/>
</dbReference>
<keyword evidence="4" id="KW-1185">Reference proteome</keyword>
<dbReference type="PANTHER" id="PTHR24372">
    <property type="entry name" value="GLYCOPROTEIN HORMONE RECEPTOR"/>
    <property type="match status" value="1"/>
</dbReference>
<evidence type="ECO:0000256" key="1">
    <source>
        <dbReference type="SAM" id="MobiDB-lite"/>
    </source>
</evidence>
<dbReference type="EMBL" id="JAGKHQ010000233">
    <property type="protein sequence ID" value="KAG7470478.1"/>
    <property type="molecule type" value="Genomic_DNA"/>
</dbReference>
<dbReference type="Pfam" id="PF02158">
    <property type="entry name" value="Neuregulin"/>
    <property type="match status" value="1"/>
</dbReference>
<dbReference type="PANTHER" id="PTHR24372:SF0">
    <property type="entry name" value="THYROTROPIN RECEPTOR"/>
    <property type="match status" value="1"/>
</dbReference>
<dbReference type="AlphaFoldDB" id="A0AAV6PL32"/>
<keyword evidence="3" id="KW-0675">Receptor</keyword>
<dbReference type="GO" id="GO:0007189">
    <property type="term" value="P:adenylate cyclase-activating G protein-coupled receptor signaling pathway"/>
    <property type="evidence" value="ECO:0007669"/>
    <property type="project" value="TreeGrafter"/>
</dbReference>
<evidence type="ECO:0000313" key="4">
    <source>
        <dbReference type="Proteomes" id="UP000693946"/>
    </source>
</evidence>
<protein>
    <submittedName>
        <fullName evidence="3">Thyrotropin receptor-like</fullName>
    </submittedName>
</protein>
<dbReference type="Pfam" id="PF13855">
    <property type="entry name" value="LRR_8"/>
    <property type="match status" value="1"/>
</dbReference>
<gene>
    <name evidence="3" type="ORF">JOB18_037472</name>
</gene>
<dbReference type="Proteomes" id="UP000693946">
    <property type="component" value="Unassembled WGS sequence"/>
</dbReference>
<comment type="caution">
    <text evidence="3">The sequence shown here is derived from an EMBL/GenBank/DDBJ whole genome shotgun (WGS) entry which is preliminary data.</text>
</comment>